<evidence type="ECO:0000256" key="1">
    <source>
        <dbReference type="ARBA" id="ARBA00007116"/>
    </source>
</evidence>
<dbReference type="GO" id="GO:0003735">
    <property type="term" value="F:structural constituent of ribosome"/>
    <property type="evidence" value="ECO:0007669"/>
    <property type="project" value="InterPro"/>
</dbReference>
<evidence type="ECO:0000256" key="2">
    <source>
        <dbReference type="ARBA" id="ARBA00022730"/>
    </source>
</evidence>
<keyword evidence="2 7" id="KW-0699">rRNA-binding</keyword>
<name>A0A1F6CZF4_9BACT</name>
<dbReference type="PANTHER" id="PTHR12899:SF3">
    <property type="entry name" value="LARGE RIBOSOMAL SUBUNIT PROTEIN UL18M"/>
    <property type="match status" value="1"/>
</dbReference>
<comment type="function">
    <text evidence="7">This is one of the proteins that bind and probably mediate the attachment of the 5S RNA into the large ribosomal subunit, where it forms part of the central protuberance.</text>
</comment>
<gene>
    <name evidence="7" type="primary">rplR</name>
    <name evidence="8" type="ORF">A3D62_01185</name>
</gene>
<dbReference type="HAMAP" id="MF_01337_B">
    <property type="entry name" value="Ribosomal_uL18_B"/>
    <property type="match status" value="1"/>
</dbReference>
<evidence type="ECO:0000256" key="5">
    <source>
        <dbReference type="ARBA" id="ARBA00023274"/>
    </source>
</evidence>
<dbReference type="CDD" id="cd00432">
    <property type="entry name" value="Ribosomal_L18_L5e"/>
    <property type="match status" value="1"/>
</dbReference>
<keyword evidence="4 7" id="KW-0689">Ribosomal protein</keyword>
<keyword evidence="5 7" id="KW-0687">Ribonucleoprotein</keyword>
<organism evidence="8 9">
    <name type="scientific">Candidatus Kaiserbacteria bacterium RIFCSPHIGHO2_02_FULL_49_11</name>
    <dbReference type="NCBI Taxonomy" id="1798489"/>
    <lineage>
        <taxon>Bacteria</taxon>
        <taxon>Candidatus Kaiseribacteriota</taxon>
    </lineage>
</organism>
<evidence type="ECO:0000256" key="3">
    <source>
        <dbReference type="ARBA" id="ARBA00022884"/>
    </source>
</evidence>
<dbReference type="GO" id="GO:0008097">
    <property type="term" value="F:5S rRNA binding"/>
    <property type="evidence" value="ECO:0007669"/>
    <property type="project" value="TreeGrafter"/>
</dbReference>
<dbReference type="EMBL" id="MFLC01000036">
    <property type="protein sequence ID" value="OGG54548.1"/>
    <property type="molecule type" value="Genomic_DNA"/>
</dbReference>
<sequence length="116" mass="12849">MKGSPTKEERRVRRHRRIRARIIGTAERPRLAVFKSNTRMTAQIIDDEKNVTIAAVSTASSKKASMKERIEEVAALLAASAQAKKITSVVFDRGGFIYAGNIKLFADTLRKSGLAF</sequence>
<evidence type="ECO:0000256" key="4">
    <source>
        <dbReference type="ARBA" id="ARBA00022980"/>
    </source>
</evidence>
<dbReference type="InterPro" id="IPR005484">
    <property type="entry name" value="Ribosomal_uL18_bac/plant/anim"/>
</dbReference>
<dbReference type="GO" id="GO:0006412">
    <property type="term" value="P:translation"/>
    <property type="evidence" value="ECO:0007669"/>
    <property type="project" value="UniProtKB-UniRule"/>
</dbReference>
<comment type="similarity">
    <text evidence="1 7">Belongs to the universal ribosomal protein uL18 family.</text>
</comment>
<dbReference type="Proteomes" id="UP000177659">
    <property type="component" value="Unassembled WGS sequence"/>
</dbReference>
<reference evidence="8 9" key="1">
    <citation type="journal article" date="2016" name="Nat. Commun.">
        <title>Thousands of microbial genomes shed light on interconnected biogeochemical processes in an aquifer system.</title>
        <authorList>
            <person name="Anantharaman K."/>
            <person name="Brown C.T."/>
            <person name="Hug L.A."/>
            <person name="Sharon I."/>
            <person name="Castelle C.J."/>
            <person name="Probst A.J."/>
            <person name="Thomas B.C."/>
            <person name="Singh A."/>
            <person name="Wilkins M.J."/>
            <person name="Karaoz U."/>
            <person name="Brodie E.L."/>
            <person name="Williams K.H."/>
            <person name="Hubbard S.S."/>
            <person name="Banfield J.F."/>
        </authorList>
    </citation>
    <scope>NUCLEOTIDE SEQUENCE [LARGE SCALE GENOMIC DNA]</scope>
</reference>
<evidence type="ECO:0000256" key="7">
    <source>
        <dbReference type="HAMAP-Rule" id="MF_01337"/>
    </source>
</evidence>
<dbReference type="InterPro" id="IPR057268">
    <property type="entry name" value="Ribosomal_L18"/>
</dbReference>
<proteinExistence type="inferred from homology"/>
<evidence type="ECO:0000256" key="6">
    <source>
        <dbReference type="ARBA" id="ARBA00035197"/>
    </source>
</evidence>
<dbReference type="GO" id="GO:0022625">
    <property type="term" value="C:cytosolic large ribosomal subunit"/>
    <property type="evidence" value="ECO:0007669"/>
    <property type="project" value="TreeGrafter"/>
</dbReference>
<dbReference type="Pfam" id="PF00861">
    <property type="entry name" value="Ribosomal_L18p"/>
    <property type="match status" value="1"/>
</dbReference>
<dbReference type="Gene3D" id="3.30.420.100">
    <property type="match status" value="1"/>
</dbReference>
<dbReference type="NCBIfam" id="TIGR00060">
    <property type="entry name" value="L18_bact"/>
    <property type="match status" value="1"/>
</dbReference>
<comment type="subunit">
    <text evidence="7">Part of the 50S ribosomal subunit; part of the 5S rRNA/L5/L18/L25 subcomplex. Contacts the 5S and 23S rRNAs.</text>
</comment>
<evidence type="ECO:0000313" key="8">
    <source>
        <dbReference type="EMBL" id="OGG54548.1"/>
    </source>
</evidence>
<dbReference type="InterPro" id="IPR004389">
    <property type="entry name" value="Ribosomal_uL18_bac-type"/>
</dbReference>
<evidence type="ECO:0000313" key="9">
    <source>
        <dbReference type="Proteomes" id="UP000177659"/>
    </source>
</evidence>
<dbReference type="PANTHER" id="PTHR12899">
    <property type="entry name" value="39S RIBOSOMAL PROTEIN L18, MITOCHONDRIAL"/>
    <property type="match status" value="1"/>
</dbReference>
<protein>
    <recommendedName>
        <fullName evidence="6 7">Large ribosomal subunit protein uL18</fullName>
    </recommendedName>
</protein>
<comment type="caution">
    <text evidence="8">The sequence shown here is derived from an EMBL/GenBank/DDBJ whole genome shotgun (WGS) entry which is preliminary data.</text>
</comment>
<dbReference type="SUPFAM" id="SSF53137">
    <property type="entry name" value="Translational machinery components"/>
    <property type="match status" value="1"/>
</dbReference>
<accession>A0A1F6CZF4</accession>
<dbReference type="AlphaFoldDB" id="A0A1F6CZF4"/>
<keyword evidence="3 7" id="KW-0694">RNA-binding</keyword>